<reference evidence="1" key="1">
    <citation type="submission" date="2020-08" db="EMBL/GenBank/DDBJ databases">
        <title>Multicomponent nature underlies the extraordinary mechanical properties of spider dragline silk.</title>
        <authorList>
            <person name="Kono N."/>
            <person name="Nakamura H."/>
            <person name="Mori M."/>
            <person name="Yoshida Y."/>
            <person name="Ohtoshi R."/>
            <person name="Malay A.D."/>
            <person name="Moran D.A.P."/>
            <person name="Tomita M."/>
            <person name="Numata K."/>
            <person name="Arakawa K."/>
        </authorList>
    </citation>
    <scope>NUCLEOTIDE SEQUENCE</scope>
</reference>
<accession>A0A8X6UUK1</accession>
<evidence type="ECO:0000313" key="2">
    <source>
        <dbReference type="Proteomes" id="UP000887013"/>
    </source>
</evidence>
<dbReference type="EMBL" id="BMAW01039390">
    <property type="protein sequence ID" value="GFU55610.1"/>
    <property type="molecule type" value="Genomic_DNA"/>
</dbReference>
<sequence>MKLSFLKEIDGYEWNGSMDMEFKRAFSEVLFITVGIQLLKILRTFLYSTRSTTCFLQRMEKICVHPVSSILC</sequence>
<protein>
    <submittedName>
        <fullName evidence="1">Uncharacterized protein</fullName>
    </submittedName>
</protein>
<dbReference type="Proteomes" id="UP000887013">
    <property type="component" value="Unassembled WGS sequence"/>
</dbReference>
<evidence type="ECO:0000313" key="1">
    <source>
        <dbReference type="EMBL" id="GFU55610.1"/>
    </source>
</evidence>
<comment type="caution">
    <text evidence="1">The sequence shown here is derived from an EMBL/GenBank/DDBJ whole genome shotgun (WGS) entry which is preliminary data.</text>
</comment>
<proteinExistence type="predicted"/>
<gene>
    <name evidence="1" type="ORF">NPIL_205011</name>
</gene>
<organism evidence="1 2">
    <name type="scientific">Nephila pilipes</name>
    <name type="common">Giant wood spider</name>
    <name type="synonym">Nephila maculata</name>
    <dbReference type="NCBI Taxonomy" id="299642"/>
    <lineage>
        <taxon>Eukaryota</taxon>
        <taxon>Metazoa</taxon>
        <taxon>Ecdysozoa</taxon>
        <taxon>Arthropoda</taxon>
        <taxon>Chelicerata</taxon>
        <taxon>Arachnida</taxon>
        <taxon>Araneae</taxon>
        <taxon>Araneomorphae</taxon>
        <taxon>Entelegynae</taxon>
        <taxon>Araneoidea</taxon>
        <taxon>Nephilidae</taxon>
        <taxon>Nephila</taxon>
    </lineage>
</organism>
<keyword evidence="2" id="KW-1185">Reference proteome</keyword>
<dbReference type="AlphaFoldDB" id="A0A8X6UUK1"/>
<name>A0A8X6UUK1_NEPPI</name>